<accession>A0A108D165</accession>
<dbReference type="Pfam" id="PF03814">
    <property type="entry name" value="KdpA"/>
    <property type="match status" value="1"/>
</dbReference>
<feature type="transmembrane region" description="Helical" evidence="9">
    <location>
        <begin position="419"/>
        <end position="446"/>
    </location>
</feature>
<reference evidence="10 11" key="1">
    <citation type="submission" date="2015-11" db="EMBL/GenBank/DDBJ databases">
        <title>Expanding the genomic diversity of Burkholderia species for the development of highly accurate diagnostics.</title>
        <authorList>
            <person name="Sahl J."/>
            <person name="Keim P."/>
            <person name="Wagner D."/>
        </authorList>
    </citation>
    <scope>NUCLEOTIDE SEQUENCE [LARGE SCALE GENOMIC DNA]</scope>
    <source>
        <strain evidence="10 11">MSMB782WGS</strain>
    </source>
</reference>
<dbReference type="NCBIfam" id="TIGR00680">
    <property type="entry name" value="kdpA"/>
    <property type="match status" value="1"/>
</dbReference>
<protein>
    <recommendedName>
        <fullName evidence="9">Potassium-transporting ATPase potassium-binding subunit</fullName>
    </recommendedName>
    <alternativeName>
        <fullName evidence="9">ATP phosphohydrolase [potassium-transporting] A chain</fullName>
    </alternativeName>
    <alternativeName>
        <fullName evidence="9">Potassium-binding and translocating subunit A</fullName>
    </alternativeName>
    <alternativeName>
        <fullName evidence="9">Potassium-translocating ATPase A chain</fullName>
    </alternativeName>
</protein>
<evidence type="ECO:0000256" key="7">
    <source>
        <dbReference type="ARBA" id="ARBA00023065"/>
    </source>
</evidence>
<dbReference type="Proteomes" id="UP000065504">
    <property type="component" value="Unassembled WGS sequence"/>
</dbReference>
<keyword evidence="6 9" id="KW-1133">Transmembrane helix</keyword>
<dbReference type="RefSeq" id="WP_060231981.1">
    <property type="nucleotide sequence ID" value="NZ_LPLU01000012.1"/>
</dbReference>
<organism evidence="10 11">
    <name type="scientific">Burkholderia ubonensis</name>
    <dbReference type="NCBI Taxonomy" id="101571"/>
    <lineage>
        <taxon>Bacteria</taxon>
        <taxon>Pseudomonadati</taxon>
        <taxon>Pseudomonadota</taxon>
        <taxon>Betaproteobacteria</taxon>
        <taxon>Burkholderiales</taxon>
        <taxon>Burkholderiaceae</taxon>
        <taxon>Burkholderia</taxon>
        <taxon>Burkholderia cepacia complex</taxon>
    </lineage>
</organism>
<feature type="transmembrane region" description="Helical" evidence="9">
    <location>
        <begin position="6"/>
        <end position="27"/>
    </location>
</feature>
<comment type="function">
    <text evidence="9">Part of the high-affinity ATP-driven potassium transport (or Kdp) system, which catalyzes the hydrolysis of ATP coupled with the electrogenic transport of potassium into the cytoplasm. This subunit binds the extracellular potassium ions and delivers the ions to the membrane domain of KdpB through an intramembrane tunnel.</text>
</comment>
<proteinExistence type="inferred from homology"/>
<comment type="subunit">
    <text evidence="9">The system is composed of three essential subunits: KdpA, KdpB and KdpC.</text>
</comment>
<comment type="similarity">
    <text evidence="9">Belongs to the KdpA family.</text>
</comment>
<keyword evidence="8 9" id="KW-0472">Membrane</keyword>
<keyword evidence="1 9" id="KW-0813">Transport</keyword>
<feature type="transmembrane region" description="Helical" evidence="9">
    <location>
        <begin position="282"/>
        <end position="301"/>
    </location>
</feature>
<gene>
    <name evidence="9" type="primary">kdpA</name>
    <name evidence="10" type="ORF">WM16_02530</name>
</gene>
<dbReference type="GO" id="GO:0005886">
    <property type="term" value="C:plasma membrane"/>
    <property type="evidence" value="ECO:0007669"/>
    <property type="project" value="UniProtKB-SubCell"/>
</dbReference>
<dbReference type="AlphaFoldDB" id="A0A108D165"/>
<dbReference type="PANTHER" id="PTHR30607:SF2">
    <property type="entry name" value="POTASSIUM-TRANSPORTING ATPASE POTASSIUM-BINDING SUBUNIT"/>
    <property type="match status" value="1"/>
</dbReference>
<name>A0A108D165_9BURK</name>
<dbReference type="PIRSF" id="PIRSF001294">
    <property type="entry name" value="K_ATPaseA"/>
    <property type="match status" value="1"/>
</dbReference>
<keyword evidence="4 9" id="KW-0812">Transmembrane</keyword>
<feature type="transmembrane region" description="Helical" evidence="9">
    <location>
        <begin position="176"/>
        <end position="198"/>
    </location>
</feature>
<keyword evidence="5 9" id="KW-0630">Potassium</keyword>
<comment type="caution">
    <text evidence="10">The sequence shown here is derived from an EMBL/GenBank/DDBJ whole genome shotgun (WGS) entry which is preliminary data.</text>
</comment>
<comment type="subcellular location">
    <subcellularLocation>
        <location evidence="9">Cell membrane</location>
        <topology evidence="9">Multi-pass membrane protein</topology>
    </subcellularLocation>
</comment>
<dbReference type="EMBL" id="LPLU01000012">
    <property type="protein sequence ID" value="KWK84632.1"/>
    <property type="molecule type" value="Genomic_DNA"/>
</dbReference>
<evidence type="ECO:0000256" key="3">
    <source>
        <dbReference type="ARBA" id="ARBA00022538"/>
    </source>
</evidence>
<dbReference type="GO" id="GO:0008556">
    <property type="term" value="F:P-type potassium transmembrane transporter activity"/>
    <property type="evidence" value="ECO:0007669"/>
    <property type="project" value="InterPro"/>
</dbReference>
<dbReference type="HAMAP" id="MF_00275">
    <property type="entry name" value="KdpA"/>
    <property type="match status" value="1"/>
</dbReference>
<dbReference type="PANTHER" id="PTHR30607">
    <property type="entry name" value="POTASSIUM-TRANSPORTING ATPASE A CHAIN"/>
    <property type="match status" value="1"/>
</dbReference>
<dbReference type="InterPro" id="IPR004623">
    <property type="entry name" value="KdpA"/>
</dbReference>
<evidence type="ECO:0000256" key="4">
    <source>
        <dbReference type="ARBA" id="ARBA00022692"/>
    </source>
</evidence>
<keyword evidence="3 9" id="KW-0633">Potassium transport</keyword>
<evidence type="ECO:0000313" key="10">
    <source>
        <dbReference type="EMBL" id="KWK84632.1"/>
    </source>
</evidence>
<feature type="transmembrane region" description="Helical" evidence="9">
    <location>
        <begin position="65"/>
        <end position="84"/>
    </location>
</feature>
<keyword evidence="7 9" id="KW-0406">Ion transport</keyword>
<feature type="transmembrane region" description="Helical" evidence="9">
    <location>
        <begin position="574"/>
        <end position="597"/>
    </location>
</feature>
<sequence>MNANTIFQSVLFIVVLLAAAVPVARYLSAVMDGSSRVVRVFGPLERALYRIAGVDAGREMNWKQYAIATVAFNALGALFLYGLLRLQGLLPGNPQQFGAMTVDGAFNTAVSFVTNTNWQDYTPEQTVSYLTQMLGLTVQNFLSAATGIVVVIALIRGFARHTAQTIGNFWVDLTRVTLYVLVPMAALVAALLMSQGVIQNMKAYQDVPVLQAGAYAAPKLDAQGNPVKDDKGNPVTVATPLTKQTLAMGPVASQEAIKMLGTNGGGFFNANSAHPYENPTPFANFVQIFSILIIPAALCLVFGRMVGDRRQGIAVLAAMTVAFTVAVGVEVSAEQAGNPTLAALRPEGSPLGGHVDQSAGALQAGGNMEGKETRFGIAQTGIFTVATTAASCGAVDTMHDSLTPLGGLVPMLLMQLGEVVYGGVGSGLYGMLVFALLAVFVAGLMIGRTPEYVGKKIEAYEMKMVSIVVLLTPLLVLVGTSIAVLADAGKAGILNPGPHGFSEILYAFSSAANNNGSAFAGLTVGTPFYNWMTAIAMWFGRFGTIVPVLAIAGSLAAKKRIATTSGTLPTHGPLFVVLLLGTVLLVGALTYVPALALGPGVEHLMMWLGA</sequence>
<evidence type="ECO:0000313" key="11">
    <source>
        <dbReference type="Proteomes" id="UP000065504"/>
    </source>
</evidence>
<evidence type="ECO:0000256" key="9">
    <source>
        <dbReference type="HAMAP-Rule" id="MF_00275"/>
    </source>
</evidence>
<evidence type="ECO:0000256" key="6">
    <source>
        <dbReference type="ARBA" id="ARBA00022989"/>
    </source>
</evidence>
<evidence type="ECO:0000256" key="8">
    <source>
        <dbReference type="ARBA" id="ARBA00023136"/>
    </source>
</evidence>
<evidence type="ECO:0000256" key="1">
    <source>
        <dbReference type="ARBA" id="ARBA00022448"/>
    </source>
</evidence>
<evidence type="ECO:0000256" key="2">
    <source>
        <dbReference type="ARBA" id="ARBA00022475"/>
    </source>
</evidence>
<feature type="transmembrane region" description="Helical" evidence="9">
    <location>
        <begin position="528"/>
        <end position="553"/>
    </location>
</feature>
<dbReference type="GO" id="GO:0030955">
    <property type="term" value="F:potassium ion binding"/>
    <property type="evidence" value="ECO:0007669"/>
    <property type="project" value="UniProtKB-UniRule"/>
</dbReference>
<keyword evidence="2 9" id="KW-1003">Cell membrane</keyword>
<feature type="transmembrane region" description="Helical" evidence="9">
    <location>
        <begin position="133"/>
        <end position="155"/>
    </location>
</feature>
<feature type="transmembrane region" description="Helical" evidence="9">
    <location>
        <begin position="467"/>
        <end position="486"/>
    </location>
</feature>
<evidence type="ECO:0000256" key="5">
    <source>
        <dbReference type="ARBA" id="ARBA00022958"/>
    </source>
</evidence>
<feature type="transmembrane region" description="Helical" evidence="9">
    <location>
        <begin position="313"/>
        <end position="333"/>
    </location>
</feature>